<evidence type="ECO:0000256" key="2">
    <source>
        <dbReference type="ARBA" id="ARBA00009539"/>
    </source>
</evidence>
<dbReference type="GO" id="GO:0050661">
    <property type="term" value="F:NADP binding"/>
    <property type="evidence" value="ECO:0007669"/>
    <property type="project" value="InterPro"/>
</dbReference>
<comment type="similarity">
    <text evidence="2">Belongs to the dihydrofolate reductase family.</text>
</comment>
<accession>D7GCN2</accession>
<dbReference type="AlphaFoldDB" id="D7GCN2"/>
<keyword evidence="5" id="KW-0521">NADP</keyword>
<evidence type="ECO:0000259" key="8">
    <source>
        <dbReference type="PROSITE" id="PS51330"/>
    </source>
</evidence>
<gene>
    <name evidence="9" type="primary">folA (folA2)</name>
    <name evidence="9" type="ordered locus">PFREUD_07620</name>
</gene>
<keyword evidence="10" id="KW-1185">Reference proteome</keyword>
<comment type="pathway">
    <text evidence="1">Cofactor biosynthesis; tetrahydrofolate biosynthesis; 5,6,7,8-tetrahydrofolate from 7,8-dihydrofolate: step 1/1.</text>
</comment>
<proteinExistence type="inferred from homology"/>
<feature type="compositionally biased region" description="Polar residues" evidence="7">
    <location>
        <begin position="7"/>
        <end position="17"/>
    </location>
</feature>
<dbReference type="SUPFAM" id="SSF53597">
    <property type="entry name" value="Dihydrofolate reductase-like"/>
    <property type="match status" value="1"/>
</dbReference>
<evidence type="ECO:0000256" key="5">
    <source>
        <dbReference type="ARBA" id="ARBA00022857"/>
    </source>
</evidence>
<reference evidence="9 10" key="1">
    <citation type="journal article" date="2010" name="PLoS ONE">
        <title>The complete genome of Propionibacterium freudenreichii CIRM-BIA1, a hardy actinobacterium with food and probiotic applications.</title>
        <authorList>
            <person name="Falentin H."/>
            <person name="Deutsch S.M."/>
            <person name="Jan G."/>
            <person name="Loux V."/>
            <person name="Thierry A."/>
            <person name="Parayre S."/>
            <person name="Maillard M.B."/>
            <person name="Dherbecourt J."/>
            <person name="Cousin F.J."/>
            <person name="Jardin J."/>
            <person name="Siguier P."/>
            <person name="Couloux A."/>
            <person name="Barbe V."/>
            <person name="Vacherie B."/>
            <person name="Wincker P."/>
            <person name="Gibrat J.F."/>
            <person name="Gaillardin C."/>
            <person name="Lortal S."/>
        </authorList>
    </citation>
    <scope>NUCLEOTIDE SEQUENCE [LARGE SCALE GENOMIC DNA]</scope>
    <source>
        <strain evidence="10">ATCC 9614 / DSM 4902 / CIP 103027 / NCIMB 8099 / CIRM-BIA1</strain>
    </source>
</reference>
<keyword evidence="4" id="KW-0554">One-carbon metabolism</keyword>
<dbReference type="PANTHER" id="PTHR48069:SF3">
    <property type="entry name" value="DIHYDROFOLATE REDUCTASE"/>
    <property type="match status" value="1"/>
</dbReference>
<dbReference type="eggNOG" id="COG0262">
    <property type="taxonomic scope" value="Bacteria"/>
</dbReference>
<dbReference type="GeneID" id="61222545"/>
<dbReference type="STRING" id="754252.PFREUD_07620"/>
<dbReference type="GO" id="GO:0046655">
    <property type="term" value="P:folic acid metabolic process"/>
    <property type="evidence" value="ECO:0007669"/>
    <property type="project" value="TreeGrafter"/>
</dbReference>
<keyword evidence="6 9" id="KW-0560">Oxidoreductase</keyword>
<dbReference type="HOGENOM" id="CLU_043966_5_1_11"/>
<feature type="domain" description="DHFR" evidence="8">
    <location>
        <begin position="32"/>
        <end position="209"/>
    </location>
</feature>
<evidence type="ECO:0000256" key="4">
    <source>
        <dbReference type="ARBA" id="ARBA00022563"/>
    </source>
</evidence>
<evidence type="ECO:0000313" key="9">
    <source>
        <dbReference type="EMBL" id="CBL56293.1"/>
    </source>
</evidence>
<dbReference type="GO" id="GO:0046654">
    <property type="term" value="P:tetrahydrofolate biosynthetic process"/>
    <property type="evidence" value="ECO:0007669"/>
    <property type="project" value="UniProtKB-UniPathway"/>
</dbReference>
<evidence type="ECO:0000256" key="1">
    <source>
        <dbReference type="ARBA" id="ARBA00004903"/>
    </source>
</evidence>
<dbReference type="Gene3D" id="3.40.430.10">
    <property type="entry name" value="Dihydrofolate Reductase, subunit A"/>
    <property type="match status" value="1"/>
</dbReference>
<dbReference type="Proteomes" id="UP000000936">
    <property type="component" value="Chromosome"/>
</dbReference>
<dbReference type="RefSeq" id="WP_013160678.1">
    <property type="nucleotide sequence ID" value="NC_014215.1"/>
</dbReference>
<dbReference type="InterPro" id="IPR024072">
    <property type="entry name" value="DHFR-like_dom_sf"/>
</dbReference>
<organism evidence="9 10">
    <name type="scientific">Propionibacterium freudenreichii subsp. shermanii (strain ATCC 9614 / DSM 4902 / CIP 103027 / NCIMB 8099 / CIRM-BIA1)</name>
    <dbReference type="NCBI Taxonomy" id="754252"/>
    <lineage>
        <taxon>Bacteria</taxon>
        <taxon>Bacillati</taxon>
        <taxon>Actinomycetota</taxon>
        <taxon>Actinomycetes</taxon>
        <taxon>Propionibacteriales</taxon>
        <taxon>Propionibacteriaceae</taxon>
        <taxon>Propionibacterium</taxon>
    </lineage>
</organism>
<dbReference type="GO" id="GO:0004146">
    <property type="term" value="F:dihydrofolate reductase activity"/>
    <property type="evidence" value="ECO:0007669"/>
    <property type="project" value="UniProtKB-EC"/>
</dbReference>
<dbReference type="GO" id="GO:0046452">
    <property type="term" value="P:dihydrofolate metabolic process"/>
    <property type="evidence" value="ECO:0007669"/>
    <property type="project" value="TreeGrafter"/>
</dbReference>
<dbReference type="InterPro" id="IPR001796">
    <property type="entry name" value="DHFR_dom"/>
</dbReference>
<dbReference type="GO" id="GO:0006730">
    <property type="term" value="P:one-carbon metabolic process"/>
    <property type="evidence" value="ECO:0007669"/>
    <property type="project" value="UniProtKB-KW"/>
</dbReference>
<dbReference type="UniPathway" id="UPA00077">
    <property type="reaction ID" value="UER00158"/>
</dbReference>
<protein>
    <recommendedName>
        <fullName evidence="3">dihydrofolate reductase</fullName>
        <ecNumber evidence="3">1.5.1.3</ecNumber>
    </recommendedName>
</protein>
<dbReference type="EC" id="1.5.1.3" evidence="3"/>
<dbReference type="KEGG" id="pfr:PFREUD_07620"/>
<name>D7GCN2_PROFC</name>
<evidence type="ECO:0000256" key="3">
    <source>
        <dbReference type="ARBA" id="ARBA00012856"/>
    </source>
</evidence>
<dbReference type="EMBL" id="FN806773">
    <property type="protein sequence ID" value="CBL56293.1"/>
    <property type="molecule type" value="Genomic_DNA"/>
</dbReference>
<dbReference type="InterPro" id="IPR012259">
    <property type="entry name" value="DHFR"/>
</dbReference>
<dbReference type="GO" id="GO:0005829">
    <property type="term" value="C:cytosol"/>
    <property type="evidence" value="ECO:0007669"/>
    <property type="project" value="TreeGrafter"/>
</dbReference>
<evidence type="ECO:0000313" key="10">
    <source>
        <dbReference type="Proteomes" id="UP000000936"/>
    </source>
</evidence>
<sequence length="209" mass="22572">MSRTTEEQMMTDASASHDNAPKRVLRDEDAPGVVAIAVVATNGVIGDGHDQPFKFPEDWARFKRVTLGHPLIMGRRTHDAMGLLTGRTNIVVSRTPQAVTWPDQAPEGSHGIAVSSIEEALAVASGLDQRIYVIGGGQIYKAAWDWLTDLDITAVHEPADGSVTFPEISAQDWSQTSSEPHGEFDFVHYARISAPRPLPPATGDAVADH</sequence>
<evidence type="ECO:0000256" key="7">
    <source>
        <dbReference type="SAM" id="MobiDB-lite"/>
    </source>
</evidence>
<dbReference type="CDD" id="cd00209">
    <property type="entry name" value="DHFR"/>
    <property type="match status" value="1"/>
</dbReference>
<feature type="region of interest" description="Disordered" evidence="7">
    <location>
        <begin position="1"/>
        <end position="23"/>
    </location>
</feature>
<dbReference type="PROSITE" id="PS51330">
    <property type="entry name" value="DHFR_2"/>
    <property type="match status" value="1"/>
</dbReference>
<dbReference type="PRINTS" id="PR00070">
    <property type="entry name" value="DHFR"/>
</dbReference>
<dbReference type="Pfam" id="PF00186">
    <property type="entry name" value="DHFR_1"/>
    <property type="match status" value="1"/>
</dbReference>
<dbReference type="PANTHER" id="PTHR48069">
    <property type="entry name" value="DIHYDROFOLATE REDUCTASE"/>
    <property type="match status" value="1"/>
</dbReference>
<evidence type="ECO:0000256" key="6">
    <source>
        <dbReference type="ARBA" id="ARBA00023002"/>
    </source>
</evidence>